<dbReference type="AlphaFoldDB" id="A0A9P5S9T1"/>
<evidence type="ECO:0000313" key="1">
    <source>
        <dbReference type="EMBL" id="KAF9156788.1"/>
    </source>
</evidence>
<reference evidence="1" key="1">
    <citation type="journal article" date="2020" name="Fungal Divers.">
        <title>Resolving the Mortierellaceae phylogeny through synthesis of multi-gene phylogenetics and phylogenomics.</title>
        <authorList>
            <person name="Vandepol N."/>
            <person name="Liber J."/>
            <person name="Desiro A."/>
            <person name="Na H."/>
            <person name="Kennedy M."/>
            <person name="Barry K."/>
            <person name="Grigoriev I.V."/>
            <person name="Miller A.N."/>
            <person name="O'Donnell K."/>
            <person name="Stajich J.E."/>
            <person name="Bonito G."/>
        </authorList>
    </citation>
    <scope>NUCLEOTIDE SEQUENCE</scope>
    <source>
        <strain evidence="1">NRRL 6426</strain>
    </source>
</reference>
<proteinExistence type="predicted"/>
<dbReference type="EMBL" id="JAAAUQ010000012">
    <property type="protein sequence ID" value="KAF9156788.1"/>
    <property type="molecule type" value="Genomic_DNA"/>
</dbReference>
<dbReference type="OrthoDB" id="165352at2759"/>
<organism evidence="1 2">
    <name type="scientific">Linnemannia schmuckeri</name>
    <dbReference type="NCBI Taxonomy" id="64567"/>
    <lineage>
        <taxon>Eukaryota</taxon>
        <taxon>Fungi</taxon>
        <taxon>Fungi incertae sedis</taxon>
        <taxon>Mucoromycota</taxon>
        <taxon>Mortierellomycotina</taxon>
        <taxon>Mortierellomycetes</taxon>
        <taxon>Mortierellales</taxon>
        <taxon>Mortierellaceae</taxon>
        <taxon>Linnemannia</taxon>
    </lineage>
</organism>
<gene>
    <name evidence="1" type="ORF">BG015_001120</name>
</gene>
<dbReference type="Proteomes" id="UP000748756">
    <property type="component" value="Unassembled WGS sequence"/>
</dbReference>
<sequence>MFKFTVRGQRVDASSMDSIFNCISQQVSVTVLDVNQAEYKAGADLGNDEFLECLKQPRPDWSAVRLTILFTCAPFGD</sequence>
<accession>A0A9P5S9T1</accession>
<comment type="caution">
    <text evidence="1">The sequence shown here is derived from an EMBL/GenBank/DDBJ whole genome shotgun (WGS) entry which is preliminary data.</text>
</comment>
<evidence type="ECO:0000313" key="2">
    <source>
        <dbReference type="Proteomes" id="UP000748756"/>
    </source>
</evidence>
<keyword evidence="2" id="KW-1185">Reference proteome</keyword>
<name>A0A9P5S9T1_9FUNG</name>
<protein>
    <submittedName>
        <fullName evidence="1">Uncharacterized protein</fullName>
    </submittedName>
</protein>